<dbReference type="Proteomes" id="UP001057402">
    <property type="component" value="Chromosome 4"/>
</dbReference>
<name>A0ACB9R5V4_9MYRT</name>
<reference evidence="2" key="1">
    <citation type="journal article" date="2023" name="Front. Plant Sci.">
        <title>Chromosomal-level genome assembly of Melastoma candidum provides insights into trichome evolution.</title>
        <authorList>
            <person name="Zhong Y."/>
            <person name="Wu W."/>
            <person name="Sun C."/>
            <person name="Zou P."/>
            <person name="Liu Y."/>
            <person name="Dai S."/>
            <person name="Zhou R."/>
        </authorList>
    </citation>
    <scope>NUCLEOTIDE SEQUENCE [LARGE SCALE GENOMIC DNA]</scope>
</reference>
<gene>
    <name evidence="1" type="ORF">MLD38_012272</name>
</gene>
<evidence type="ECO:0000313" key="1">
    <source>
        <dbReference type="EMBL" id="KAI4374260.1"/>
    </source>
</evidence>
<organism evidence="1 2">
    <name type="scientific">Melastoma candidum</name>
    <dbReference type="NCBI Taxonomy" id="119954"/>
    <lineage>
        <taxon>Eukaryota</taxon>
        <taxon>Viridiplantae</taxon>
        <taxon>Streptophyta</taxon>
        <taxon>Embryophyta</taxon>
        <taxon>Tracheophyta</taxon>
        <taxon>Spermatophyta</taxon>
        <taxon>Magnoliopsida</taxon>
        <taxon>eudicotyledons</taxon>
        <taxon>Gunneridae</taxon>
        <taxon>Pentapetalae</taxon>
        <taxon>rosids</taxon>
        <taxon>malvids</taxon>
        <taxon>Myrtales</taxon>
        <taxon>Melastomataceae</taxon>
        <taxon>Melastomatoideae</taxon>
        <taxon>Melastomateae</taxon>
        <taxon>Melastoma</taxon>
    </lineage>
</organism>
<dbReference type="EMBL" id="CM042883">
    <property type="protein sequence ID" value="KAI4374260.1"/>
    <property type="molecule type" value="Genomic_DNA"/>
</dbReference>
<sequence>MGGTQRIKFRNQKSSPYPTPIPGVNPPLDNQNCAIIPPLPTCGSPSAPSSIIFLLQTIRAPYPPPSTCWETKQNKTEQNGDSCSTGIGVLLPYVLSGVGQALALWEATPVVQEGGPLCRQGRLYSPRQARSGQTTVVCLQAEPRVLRWESPRRLRLRPVGPIRPRRNRRVHRAEVAGLRGDHQREVRHARGGGIHRARDPGEGGASPSGDRPPMVQDWGDPAGRDIQLLGGPLHTVRPGDGLDGVRGAQEVPGLVQPWVHGEAILPGAREGSGGVGEPAYPGGPFFNPLGFGKDEKSLKELKLKEVKNGRLAMTAILGFFIQALVTGEGPYQNLLDHLADPFNNNVLTNLKFH</sequence>
<evidence type="ECO:0000313" key="2">
    <source>
        <dbReference type="Proteomes" id="UP001057402"/>
    </source>
</evidence>
<keyword evidence="2" id="KW-1185">Reference proteome</keyword>
<proteinExistence type="predicted"/>
<protein>
    <submittedName>
        <fullName evidence="1">Uncharacterized protein</fullName>
    </submittedName>
</protein>
<comment type="caution">
    <text evidence="1">The sequence shown here is derived from an EMBL/GenBank/DDBJ whole genome shotgun (WGS) entry which is preliminary data.</text>
</comment>
<accession>A0ACB9R5V4</accession>